<organism evidence="4">
    <name type="scientific">Haemonchus placei</name>
    <name type="common">Barber's pole worm</name>
    <dbReference type="NCBI Taxonomy" id="6290"/>
    <lineage>
        <taxon>Eukaryota</taxon>
        <taxon>Metazoa</taxon>
        <taxon>Ecdysozoa</taxon>
        <taxon>Nematoda</taxon>
        <taxon>Chromadorea</taxon>
        <taxon>Rhabditida</taxon>
        <taxon>Rhabditina</taxon>
        <taxon>Rhabditomorpha</taxon>
        <taxon>Strongyloidea</taxon>
        <taxon>Trichostrongylidae</taxon>
        <taxon>Haemonchus</taxon>
    </lineage>
</organism>
<proteinExistence type="predicted"/>
<name>A0A0N4WDP3_HAEPC</name>
<keyword evidence="3" id="KW-1185">Reference proteome</keyword>
<protein>
    <submittedName>
        <fullName evidence="4">COMM domain-containing protein</fullName>
    </submittedName>
</protein>
<sequence length="99" mass="11154">MHDQNFAILQVNMSVKEMSEGDRLSDTVSPKLFSAAVENIMRHLDQEDSGVQVEGRFSHRLSSLTILCLAHRTSKRRNERRPNSTVKSLLGTDLKGSSR</sequence>
<dbReference type="EMBL" id="UZAF01016914">
    <property type="protein sequence ID" value="VDO35610.1"/>
    <property type="molecule type" value="Genomic_DNA"/>
</dbReference>
<reference evidence="4" key="1">
    <citation type="submission" date="2017-02" db="UniProtKB">
        <authorList>
            <consortium name="WormBaseParasite"/>
        </authorList>
    </citation>
    <scope>IDENTIFICATION</scope>
</reference>
<dbReference type="WBParaSite" id="HPLM_0000871401-mRNA-1">
    <property type="protein sequence ID" value="HPLM_0000871401-mRNA-1"/>
    <property type="gene ID" value="HPLM_0000871401"/>
</dbReference>
<dbReference type="OrthoDB" id="7480412at2759"/>
<dbReference type="AlphaFoldDB" id="A0A0N4WDP3"/>
<gene>
    <name evidence="2" type="ORF">HPLM_LOCUS8706</name>
</gene>
<evidence type="ECO:0000313" key="2">
    <source>
        <dbReference type="EMBL" id="VDO35610.1"/>
    </source>
</evidence>
<reference evidence="2 3" key="2">
    <citation type="submission" date="2018-11" db="EMBL/GenBank/DDBJ databases">
        <authorList>
            <consortium name="Pathogen Informatics"/>
        </authorList>
    </citation>
    <scope>NUCLEOTIDE SEQUENCE [LARGE SCALE GENOMIC DNA]</scope>
    <source>
        <strain evidence="2 3">MHpl1</strain>
    </source>
</reference>
<feature type="region of interest" description="Disordered" evidence="1">
    <location>
        <begin position="73"/>
        <end position="99"/>
    </location>
</feature>
<accession>A0A0N4WDP3</accession>
<evidence type="ECO:0000313" key="4">
    <source>
        <dbReference type="WBParaSite" id="HPLM_0000871401-mRNA-1"/>
    </source>
</evidence>
<evidence type="ECO:0000313" key="3">
    <source>
        <dbReference type="Proteomes" id="UP000268014"/>
    </source>
</evidence>
<dbReference type="Proteomes" id="UP000268014">
    <property type="component" value="Unassembled WGS sequence"/>
</dbReference>
<evidence type="ECO:0000256" key="1">
    <source>
        <dbReference type="SAM" id="MobiDB-lite"/>
    </source>
</evidence>